<feature type="region of interest" description="Head domain (RuvB-H)" evidence="9">
    <location>
        <begin position="259"/>
        <end position="349"/>
    </location>
</feature>
<dbReference type="Gene3D" id="1.10.8.60">
    <property type="match status" value="1"/>
</dbReference>
<dbReference type="GO" id="GO:0006310">
    <property type="term" value="P:DNA recombination"/>
    <property type="evidence" value="ECO:0007669"/>
    <property type="project" value="UniProtKB-UniRule"/>
</dbReference>
<feature type="binding site" evidence="9">
    <location>
        <position position="70"/>
    </location>
    <ligand>
        <name>Mg(2+)</name>
        <dbReference type="ChEBI" id="CHEBI:18420"/>
    </ligand>
</feature>
<evidence type="ECO:0000256" key="3">
    <source>
        <dbReference type="ARBA" id="ARBA00022763"/>
    </source>
</evidence>
<dbReference type="STRING" id="1313304.CALK_1035"/>
<keyword evidence="6 9" id="KW-0238">DNA-binding</keyword>
<name>U7D7Y7_9BACT</name>
<evidence type="ECO:0000256" key="5">
    <source>
        <dbReference type="ARBA" id="ARBA00022840"/>
    </source>
</evidence>
<dbReference type="EMBL" id="ASJR01000007">
    <property type="protein sequence ID" value="ERP32053.1"/>
    <property type="molecule type" value="Genomic_DNA"/>
</dbReference>
<dbReference type="Gene3D" id="3.40.50.300">
    <property type="entry name" value="P-loop containing nucleotide triphosphate hydrolases"/>
    <property type="match status" value="1"/>
</dbReference>
<comment type="subcellular location">
    <subcellularLocation>
        <location evidence="9">Cytoplasm</location>
    </subcellularLocation>
</comment>
<reference evidence="11 12" key="1">
    <citation type="journal article" date="2013" name="Environ. Microbiol.">
        <title>Genome analysis of Chitinivibrio alkaliphilus gen. nov., sp. nov., a novel extremely haloalkaliphilic anaerobic chitinolytic bacterium from the candidate phylum Termite Group 3.</title>
        <authorList>
            <person name="Sorokin D.Y."/>
            <person name="Gumerov V.M."/>
            <person name="Rakitin A.L."/>
            <person name="Beletsky A.V."/>
            <person name="Damste J.S."/>
            <person name="Muyzer G."/>
            <person name="Mardanov A.V."/>
            <person name="Ravin N.V."/>
        </authorList>
    </citation>
    <scope>NUCLEOTIDE SEQUENCE [LARGE SCALE GENOMIC DNA]</scope>
    <source>
        <strain evidence="11 12">ACht1</strain>
    </source>
</reference>
<dbReference type="OrthoDB" id="9804478at2"/>
<feature type="binding site" evidence="9">
    <location>
        <position position="71"/>
    </location>
    <ligand>
        <name>ATP</name>
        <dbReference type="ChEBI" id="CHEBI:30616"/>
    </ligand>
</feature>
<feature type="binding site" evidence="9">
    <location>
        <position position="66"/>
    </location>
    <ligand>
        <name>ATP</name>
        <dbReference type="ChEBI" id="CHEBI:30616"/>
    </ligand>
</feature>
<keyword evidence="7 9" id="KW-0233">DNA recombination</keyword>
<organism evidence="11 12">
    <name type="scientific">Chitinivibrio alkaliphilus ACht1</name>
    <dbReference type="NCBI Taxonomy" id="1313304"/>
    <lineage>
        <taxon>Bacteria</taxon>
        <taxon>Pseudomonadati</taxon>
        <taxon>Fibrobacterota</taxon>
        <taxon>Chitinivibrionia</taxon>
        <taxon>Chitinivibrionales</taxon>
        <taxon>Chitinivibrionaceae</taxon>
        <taxon>Chitinivibrio</taxon>
    </lineage>
</organism>
<comment type="subunit">
    <text evidence="9">Homohexamer. Forms an RuvA(8)-RuvB(12)-Holliday junction (HJ) complex. HJ DNA is sandwiched between 2 RuvA tetramers; dsDNA enters through RuvA and exits via RuvB. An RuvB hexamer assembles on each DNA strand where it exits the tetramer. Each RuvB hexamer is contacted by two RuvA subunits (via domain III) on 2 adjacent RuvB subunits; this complex drives branch migration. In the full resolvosome a probable DNA-RuvA(4)-RuvB(12)-RuvC(2) complex forms which resolves the HJ.</text>
</comment>
<keyword evidence="11" id="KW-0347">Helicase</keyword>
<evidence type="ECO:0000313" key="11">
    <source>
        <dbReference type="EMBL" id="ERP32053.1"/>
    </source>
</evidence>
<dbReference type="Pfam" id="PF17864">
    <property type="entry name" value="AAA_lid_4"/>
    <property type="match status" value="1"/>
</dbReference>
<dbReference type="InterPro" id="IPR008823">
    <property type="entry name" value="RuvB_wg_C"/>
</dbReference>
<keyword evidence="4 9" id="KW-0378">Hydrolase</keyword>
<feature type="binding site" evidence="9">
    <location>
        <position position="314"/>
    </location>
    <ligand>
        <name>DNA</name>
        <dbReference type="ChEBI" id="CHEBI:16991"/>
    </ligand>
</feature>
<feature type="binding site" evidence="9">
    <location>
        <position position="25"/>
    </location>
    <ligand>
        <name>ATP</name>
        <dbReference type="ChEBI" id="CHEBI:30616"/>
    </ligand>
</feature>
<evidence type="ECO:0000313" key="12">
    <source>
        <dbReference type="Proteomes" id="UP000017148"/>
    </source>
</evidence>
<dbReference type="NCBIfam" id="TIGR00635">
    <property type="entry name" value="ruvB"/>
    <property type="match status" value="1"/>
</dbReference>
<dbReference type="Gene3D" id="1.10.10.10">
    <property type="entry name" value="Winged helix-like DNA-binding domain superfamily/Winged helix DNA-binding domain"/>
    <property type="match status" value="1"/>
</dbReference>
<keyword evidence="12" id="KW-1185">Reference proteome</keyword>
<dbReference type="InterPro" id="IPR008824">
    <property type="entry name" value="RuvB-like_N"/>
</dbReference>
<sequence>MNSNIERIVSPVSEEHDVDLDRTLRPQTFADFIGQEQLKQNLSVFVAAAKKRGEALDHILFSGPPGLGKTTLARILANEIGVGITITSGPVLEKKGDLAGNVTGLEEREIFFIDEIHRLNRVVEESLYPAIEDFCFDIVTGEGPAAKSIRLPLKPFTLVGATTRAGLLTAPMHARFGYVGRMQYYTPEDLQKIVLRSAKLLNIPCDPGAALELGRRSRGTPRIANRLLRRTRDVADVRGNGHITTDLVHKTCKMLGIDTGGLDEMDRAILSAIITHYKGGPVGIKNIAVVVGEESDTIEDVYEPYLIQAGFLKRTPKGREVTSKTYGYLGMSRKESSTGQINLFDLESE</sequence>
<dbReference type="HAMAP" id="MF_00016">
    <property type="entry name" value="DNA_HJ_migration_RuvB"/>
    <property type="match status" value="1"/>
</dbReference>
<dbReference type="GO" id="GO:0006281">
    <property type="term" value="P:DNA repair"/>
    <property type="evidence" value="ECO:0007669"/>
    <property type="project" value="UniProtKB-UniRule"/>
</dbReference>
<dbReference type="PATRIC" id="fig|1313304.3.peg.990"/>
<feature type="binding site" evidence="9">
    <location>
        <position position="175"/>
    </location>
    <ligand>
        <name>ATP</name>
        <dbReference type="ChEBI" id="CHEBI:30616"/>
    </ligand>
</feature>
<dbReference type="eggNOG" id="COG2255">
    <property type="taxonomic scope" value="Bacteria"/>
</dbReference>
<evidence type="ECO:0000256" key="9">
    <source>
        <dbReference type="HAMAP-Rule" id="MF_00016"/>
    </source>
</evidence>
<keyword evidence="8 9" id="KW-0234">DNA repair</keyword>
<feature type="domain" description="AAA+ ATPase" evidence="10">
    <location>
        <begin position="55"/>
        <end position="189"/>
    </location>
</feature>
<dbReference type="AlphaFoldDB" id="U7D7Y7"/>
<comment type="domain">
    <text evidence="9">Has 3 domains, the large (RuvB-L) and small ATPase (RuvB-S) domains and the C-terminal head (RuvB-H) domain. The head domain binds DNA, while the ATPase domains jointly bind ATP, ADP or are empty depending on the state of the subunit in the translocation cycle. During a single DNA translocation step the structure of each domain remains the same, but their relative positions change.</text>
</comment>
<evidence type="ECO:0000256" key="1">
    <source>
        <dbReference type="ARBA" id="ARBA00022490"/>
    </source>
</evidence>
<dbReference type="InterPro" id="IPR041445">
    <property type="entry name" value="AAA_lid_4"/>
</dbReference>
<evidence type="ECO:0000256" key="8">
    <source>
        <dbReference type="ARBA" id="ARBA00023204"/>
    </source>
</evidence>
<comment type="similarity">
    <text evidence="9">Belongs to the RuvB family.</text>
</comment>
<feature type="binding site" evidence="9">
    <location>
        <position position="222"/>
    </location>
    <ligand>
        <name>ATP</name>
        <dbReference type="ChEBI" id="CHEBI:30616"/>
    </ligand>
</feature>
<keyword evidence="2 9" id="KW-0547">Nucleotide-binding</keyword>
<dbReference type="Pfam" id="PF05496">
    <property type="entry name" value="RuvB_N"/>
    <property type="match status" value="1"/>
</dbReference>
<evidence type="ECO:0000256" key="7">
    <source>
        <dbReference type="ARBA" id="ARBA00023172"/>
    </source>
</evidence>
<evidence type="ECO:0000259" key="10">
    <source>
        <dbReference type="SMART" id="SM00382"/>
    </source>
</evidence>
<feature type="region of interest" description="Large ATPase domain (RuvB-L)" evidence="9">
    <location>
        <begin position="5"/>
        <end position="185"/>
    </location>
</feature>
<comment type="function">
    <text evidence="9">The RuvA-RuvB-RuvC complex processes Holliday junction (HJ) DNA during genetic recombination and DNA repair, while the RuvA-RuvB complex plays an important role in the rescue of blocked DNA replication forks via replication fork reversal (RFR). RuvA specifically binds to HJ cruciform DNA, conferring on it an open structure. The RuvB hexamer acts as an ATP-dependent pump, pulling dsDNA into and through the RuvAB complex. RuvB forms 2 homohexamers on either side of HJ DNA bound by 1 or 2 RuvA tetramers; 4 subunits per hexamer contact DNA at a time. Coordinated motions by a converter formed by DNA-disengaged RuvB subunits stimulates ATP hydrolysis and nucleotide exchange. Immobilization of the converter enables RuvB to convert the ATP-contained energy into a lever motion, pulling 2 nucleotides of DNA out of the RuvA tetramer per ATP hydrolyzed, thus driving DNA branch migration. The RuvB motors rotate together with the DNA substrate, which together with the progressing nucleotide cycle form the mechanistic basis for DNA recombination by continuous HJ branch migration. Branch migration allows RuvC to scan DNA until it finds its consensus sequence, where it cleaves and resolves cruciform DNA.</text>
</comment>
<dbReference type="GO" id="GO:0000400">
    <property type="term" value="F:four-way junction DNA binding"/>
    <property type="evidence" value="ECO:0007669"/>
    <property type="project" value="UniProtKB-UniRule"/>
</dbReference>
<keyword evidence="1 9" id="KW-0963">Cytoplasm</keyword>
<comment type="caution">
    <text evidence="11">The sequence shown here is derived from an EMBL/GenBank/DDBJ whole genome shotgun (WGS) entry which is preliminary data.</text>
</comment>
<dbReference type="InterPro" id="IPR004605">
    <property type="entry name" value="DNA_helicase_Holl-junc_RuvB"/>
</dbReference>
<dbReference type="SMART" id="SM00382">
    <property type="entry name" value="AAA"/>
    <property type="match status" value="1"/>
</dbReference>
<feature type="binding site" evidence="9">
    <location>
        <position position="70"/>
    </location>
    <ligand>
        <name>ATP</name>
        <dbReference type="ChEBI" id="CHEBI:30616"/>
    </ligand>
</feature>
<feature type="binding site" evidence="9">
    <location>
        <position position="24"/>
    </location>
    <ligand>
        <name>ATP</name>
        <dbReference type="ChEBI" id="CHEBI:30616"/>
    </ligand>
</feature>
<feature type="region of interest" description="Small ATPAse domain (RuvB-S)" evidence="9">
    <location>
        <begin position="186"/>
        <end position="256"/>
    </location>
</feature>
<keyword evidence="5 9" id="KW-0067">ATP-binding</keyword>
<gene>
    <name evidence="9" type="primary">ruvB</name>
    <name evidence="11" type="ORF">CALK_1035</name>
</gene>
<dbReference type="EC" id="3.6.4.-" evidence="9"/>
<dbReference type="InterPro" id="IPR003593">
    <property type="entry name" value="AAA+_ATPase"/>
</dbReference>
<dbReference type="InterPro" id="IPR036388">
    <property type="entry name" value="WH-like_DNA-bd_sf"/>
</dbReference>
<dbReference type="Proteomes" id="UP000017148">
    <property type="component" value="Unassembled WGS sequence"/>
</dbReference>
<dbReference type="InterPro" id="IPR036390">
    <property type="entry name" value="WH_DNA-bd_sf"/>
</dbReference>
<feature type="binding site" evidence="9">
    <location>
        <position position="185"/>
    </location>
    <ligand>
        <name>ATP</name>
        <dbReference type="ChEBI" id="CHEBI:30616"/>
    </ligand>
</feature>
<dbReference type="NCBIfam" id="NF000868">
    <property type="entry name" value="PRK00080.1"/>
    <property type="match status" value="1"/>
</dbReference>
<feature type="binding site" evidence="9">
    <location>
        <position position="319"/>
    </location>
    <ligand>
        <name>DNA</name>
        <dbReference type="ChEBI" id="CHEBI:16991"/>
    </ligand>
</feature>
<protein>
    <recommendedName>
        <fullName evidence="9">Holliday junction branch migration complex subunit RuvB</fullName>
        <ecNumber evidence="9">3.6.4.-</ecNumber>
    </recommendedName>
</protein>
<evidence type="ECO:0000256" key="4">
    <source>
        <dbReference type="ARBA" id="ARBA00022801"/>
    </source>
</evidence>
<dbReference type="Pfam" id="PF05491">
    <property type="entry name" value="WHD_RuvB"/>
    <property type="match status" value="1"/>
</dbReference>
<comment type="catalytic activity">
    <reaction evidence="9">
        <text>ATP + H2O = ADP + phosphate + H(+)</text>
        <dbReference type="Rhea" id="RHEA:13065"/>
        <dbReference type="ChEBI" id="CHEBI:15377"/>
        <dbReference type="ChEBI" id="CHEBI:15378"/>
        <dbReference type="ChEBI" id="CHEBI:30616"/>
        <dbReference type="ChEBI" id="CHEBI:43474"/>
        <dbReference type="ChEBI" id="CHEBI:456216"/>
    </reaction>
</comment>
<proteinExistence type="inferred from homology"/>
<accession>U7D7Y7</accession>
<dbReference type="SUPFAM" id="SSF46785">
    <property type="entry name" value="Winged helix' DNA-binding domain"/>
    <property type="match status" value="1"/>
</dbReference>
<dbReference type="GO" id="GO:0009378">
    <property type="term" value="F:four-way junction helicase activity"/>
    <property type="evidence" value="ECO:0007669"/>
    <property type="project" value="InterPro"/>
</dbReference>
<dbReference type="InterPro" id="IPR027417">
    <property type="entry name" value="P-loop_NTPase"/>
</dbReference>
<comment type="caution">
    <text evidence="9">Lacks conserved residue(s) required for the propagation of feature annotation.</text>
</comment>
<feature type="binding site" evidence="9">
    <location>
        <position position="69"/>
    </location>
    <ligand>
        <name>ATP</name>
        <dbReference type="ChEBI" id="CHEBI:30616"/>
    </ligand>
</feature>
<dbReference type="GO" id="GO:0016887">
    <property type="term" value="F:ATP hydrolysis activity"/>
    <property type="evidence" value="ECO:0007669"/>
    <property type="project" value="RHEA"/>
</dbReference>
<feature type="binding site" evidence="9">
    <location>
        <begin position="132"/>
        <end position="134"/>
    </location>
    <ligand>
        <name>ATP</name>
        <dbReference type="ChEBI" id="CHEBI:30616"/>
    </ligand>
</feature>
<dbReference type="SUPFAM" id="SSF52540">
    <property type="entry name" value="P-loop containing nucleoside triphosphate hydrolases"/>
    <property type="match status" value="1"/>
</dbReference>
<dbReference type="GO" id="GO:0005524">
    <property type="term" value="F:ATP binding"/>
    <property type="evidence" value="ECO:0007669"/>
    <property type="project" value="UniProtKB-UniRule"/>
</dbReference>
<evidence type="ECO:0000256" key="6">
    <source>
        <dbReference type="ARBA" id="ARBA00023125"/>
    </source>
</evidence>
<keyword evidence="3 9" id="KW-0227">DNA damage</keyword>
<dbReference type="GO" id="GO:0048476">
    <property type="term" value="C:Holliday junction resolvase complex"/>
    <property type="evidence" value="ECO:0007669"/>
    <property type="project" value="UniProtKB-UniRule"/>
</dbReference>
<dbReference type="RefSeq" id="WP_022636528.1">
    <property type="nucleotide sequence ID" value="NZ_ASJR01000007.1"/>
</dbReference>
<dbReference type="CDD" id="cd00009">
    <property type="entry name" value="AAA"/>
    <property type="match status" value="1"/>
</dbReference>
<dbReference type="PANTHER" id="PTHR42848">
    <property type="match status" value="1"/>
</dbReference>
<dbReference type="PANTHER" id="PTHR42848:SF1">
    <property type="entry name" value="HOLLIDAY JUNCTION BRANCH MIGRATION COMPLEX SUBUNIT RUVB"/>
    <property type="match status" value="1"/>
</dbReference>
<evidence type="ECO:0000256" key="2">
    <source>
        <dbReference type="ARBA" id="ARBA00022741"/>
    </source>
</evidence>
<dbReference type="GO" id="GO:0005737">
    <property type="term" value="C:cytoplasm"/>
    <property type="evidence" value="ECO:0007669"/>
    <property type="project" value="UniProtKB-SubCell"/>
</dbReference>